<keyword evidence="1" id="KW-0119">Carbohydrate metabolism</keyword>
<gene>
    <name evidence="2" type="ORF">GUJ93_ZPchr0014g47240</name>
</gene>
<accession>A0A8J5SX63</accession>
<dbReference type="PANTHER" id="PTHR31268">
    <property type="match status" value="1"/>
</dbReference>
<sequence length="178" mass="18618">MPVVASSLQPQSHHTAIAAGDAGVPAEPVDGAAGARVAAGPRARPRAPLACPAQRRPLALRPAVTPGATASAPSSRHVFSLGALAKFKIWWMIPTMGEDAAGVPAEAQMLLLEPRNGAGVAAGDALYALMLPFLDEGLPSQSPGKGQPFQAYEEINQDIIQDQRNFQTFSQIEDKESC</sequence>
<name>A0A8J5SX63_ZIZPA</name>
<reference evidence="2" key="2">
    <citation type="submission" date="2021-02" db="EMBL/GenBank/DDBJ databases">
        <authorList>
            <person name="Kimball J.A."/>
            <person name="Haas M.W."/>
            <person name="Macchietto M."/>
            <person name="Kono T."/>
            <person name="Duquette J."/>
            <person name="Shao M."/>
        </authorList>
    </citation>
    <scope>NUCLEOTIDE SEQUENCE</scope>
    <source>
        <tissue evidence="2">Fresh leaf tissue</tissue>
    </source>
</reference>
<evidence type="ECO:0000256" key="1">
    <source>
        <dbReference type="ARBA" id="ARBA00023277"/>
    </source>
</evidence>
<dbReference type="PANTHER" id="PTHR31268:SF10">
    <property type="entry name" value="GALACTINOL--SUCROSE GALACTOSYLTRANSFERASE"/>
    <property type="match status" value="1"/>
</dbReference>
<reference evidence="2" key="1">
    <citation type="journal article" date="2021" name="bioRxiv">
        <title>Whole Genome Assembly and Annotation of Northern Wild Rice, Zizania palustris L., Supports a Whole Genome Duplication in the Zizania Genus.</title>
        <authorList>
            <person name="Haas M."/>
            <person name="Kono T."/>
            <person name="Macchietto M."/>
            <person name="Millas R."/>
            <person name="McGilp L."/>
            <person name="Shao M."/>
            <person name="Duquette J."/>
            <person name="Hirsch C.N."/>
            <person name="Kimball J."/>
        </authorList>
    </citation>
    <scope>NUCLEOTIDE SEQUENCE</scope>
    <source>
        <tissue evidence="2">Fresh leaf tissue</tissue>
    </source>
</reference>
<comment type="caution">
    <text evidence="2">The sequence shown here is derived from an EMBL/GenBank/DDBJ whole genome shotgun (WGS) entry which is preliminary data.</text>
</comment>
<proteinExistence type="predicted"/>
<dbReference type="EMBL" id="JAAALK010000086">
    <property type="protein sequence ID" value="KAG8082393.1"/>
    <property type="molecule type" value="Genomic_DNA"/>
</dbReference>
<dbReference type="Proteomes" id="UP000729402">
    <property type="component" value="Unassembled WGS sequence"/>
</dbReference>
<dbReference type="OrthoDB" id="1703069at2759"/>
<dbReference type="Pfam" id="PF05691">
    <property type="entry name" value="Raffinose_syn"/>
    <property type="match status" value="1"/>
</dbReference>
<dbReference type="AlphaFoldDB" id="A0A8J5SX63"/>
<evidence type="ECO:0000313" key="2">
    <source>
        <dbReference type="EMBL" id="KAG8082393.1"/>
    </source>
</evidence>
<evidence type="ECO:0000313" key="3">
    <source>
        <dbReference type="Proteomes" id="UP000729402"/>
    </source>
</evidence>
<organism evidence="2 3">
    <name type="scientific">Zizania palustris</name>
    <name type="common">Northern wild rice</name>
    <dbReference type="NCBI Taxonomy" id="103762"/>
    <lineage>
        <taxon>Eukaryota</taxon>
        <taxon>Viridiplantae</taxon>
        <taxon>Streptophyta</taxon>
        <taxon>Embryophyta</taxon>
        <taxon>Tracheophyta</taxon>
        <taxon>Spermatophyta</taxon>
        <taxon>Magnoliopsida</taxon>
        <taxon>Liliopsida</taxon>
        <taxon>Poales</taxon>
        <taxon>Poaceae</taxon>
        <taxon>BOP clade</taxon>
        <taxon>Oryzoideae</taxon>
        <taxon>Oryzeae</taxon>
        <taxon>Zizaniinae</taxon>
        <taxon>Zizania</taxon>
    </lineage>
</organism>
<dbReference type="InterPro" id="IPR008811">
    <property type="entry name" value="Glycosyl_hydrolases_36"/>
</dbReference>
<keyword evidence="3" id="KW-1185">Reference proteome</keyword>
<protein>
    <submittedName>
        <fullName evidence="2">Uncharacterized protein</fullName>
    </submittedName>
</protein>